<feature type="compositionally biased region" description="Polar residues" evidence="11">
    <location>
        <begin position="11"/>
        <end position="33"/>
    </location>
</feature>
<evidence type="ECO:0000256" key="4">
    <source>
        <dbReference type="ARBA" id="ARBA00022562"/>
    </source>
</evidence>
<dbReference type="GO" id="GO:0003723">
    <property type="term" value="F:RNA binding"/>
    <property type="evidence" value="ECO:0007669"/>
    <property type="project" value="UniProtKB-KW"/>
</dbReference>
<evidence type="ECO:0000256" key="3">
    <source>
        <dbReference type="ARBA" id="ARBA00022376"/>
    </source>
</evidence>
<dbReference type="PRINTS" id="PR00055">
    <property type="entry name" value="HIVTATDOMAIN"/>
</dbReference>
<feature type="region of interest" description="Disordered" evidence="11">
    <location>
        <begin position="80"/>
        <end position="130"/>
    </location>
</feature>
<keyword evidence="4 10" id="KW-1048">Host nucleus</keyword>
<keyword evidence="7 10" id="KW-0805">Transcription regulation</keyword>
<evidence type="ECO:0000256" key="6">
    <source>
        <dbReference type="ARBA" id="ARBA00022884"/>
    </source>
</evidence>
<keyword evidence="6 10" id="KW-0694">RNA-binding</keyword>
<evidence type="ECO:0000256" key="11">
    <source>
        <dbReference type="SAM" id="MobiDB-lite"/>
    </source>
</evidence>
<evidence type="ECO:0000256" key="7">
    <source>
        <dbReference type="ARBA" id="ARBA00023015"/>
    </source>
</evidence>
<comment type="subcellular location">
    <subcellularLocation>
        <location evidence="1 10">Host nucleus</location>
        <location evidence="1 10">Host nucleolus</location>
    </subcellularLocation>
</comment>
<dbReference type="GO" id="GO:0001070">
    <property type="term" value="F:RNA-binding transcription regulator activity"/>
    <property type="evidence" value="ECO:0007669"/>
    <property type="project" value="InterPro"/>
</dbReference>
<evidence type="ECO:0000256" key="5">
    <source>
        <dbReference type="ARBA" id="ARBA00022581"/>
    </source>
</evidence>
<proteinExistence type="inferred from homology"/>
<accession>B9VR79</accession>
<protein>
    <recommendedName>
        <fullName evidence="3 10">Protein Tat</fullName>
    </recommendedName>
</protein>
<dbReference type="InterPro" id="IPR001831">
    <property type="entry name" value="IV_Tat"/>
</dbReference>
<evidence type="ECO:0000256" key="8">
    <source>
        <dbReference type="ARBA" id="ARBA00023159"/>
    </source>
</evidence>
<name>B9VR79_9HIV2</name>
<keyword evidence="8 10" id="KW-0010">Activator</keyword>
<sequence length="130" mass="14759">METPLKVPESSLESCNEPFSHTSEQDVATQESVNQEEEILSQLFQPLETCDNTCYCKKCCFHCELCFLQKGLGICYDRKGRRRRTRKKTKAHPSSTPDKSISTRTGNIQPEKEQKKTLETAMDADLGPGR</sequence>
<dbReference type="Pfam" id="PF00539">
    <property type="entry name" value="Tat"/>
    <property type="match status" value="1"/>
</dbReference>
<comment type="similarity">
    <text evidence="2 10">Belongs to the lentiviruses Tat family.</text>
</comment>
<gene>
    <name evidence="12" type="primary">tat</name>
</gene>
<evidence type="ECO:0000256" key="10">
    <source>
        <dbReference type="RuleBase" id="RU003311"/>
    </source>
</evidence>
<feature type="region of interest" description="Disordered" evidence="11">
    <location>
        <begin position="1"/>
        <end position="33"/>
    </location>
</feature>
<feature type="compositionally biased region" description="Polar residues" evidence="11">
    <location>
        <begin position="92"/>
        <end position="108"/>
    </location>
</feature>
<dbReference type="InterPro" id="IPR036963">
    <property type="entry name" value="Tat_dom_sf"/>
</dbReference>
<organism evidence="12">
    <name type="scientific">Human immunodeficiency virus 2</name>
    <dbReference type="NCBI Taxonomy" id="11709"/>
    <lineage>
        <taxon>Viruses</taxon>
        <taxon>Riboviria</taxon>
        <taxon>Pararnavirae</taxon>
        <taxon>Artverviricota</taxon>
        <taxon>Revtraviricetes</taxon>
        <taxon>Ortervirales</taxon>
        <taxon>Retroviridae</taxon>
        <taxon>Orthoretrovirinae</taxon>
        <taxon>Lentivirus</taxon>
        <taxon>Lentivirus humimdef2</taxon>
    </lineage>
</organism>
<evidence type="ECO:0000256" key="2">
    <source>
        <dbReference type="ARBA" id="ARBA00009398"/>
    </source>
</evidence>
<evidence type="ECO:0000256" key="9">
    <source>
        <dbReference type="ARBA" id="ARBA00023163"/>
    </source>
</evidence>
<dbReference type="EMBL" id="FJ594493">
    <property type="protein sequence ID" value="ACM16486.1"/>
    <property type="molecule type" value="Genomic_DNA"/>
</dbReference>
<evidence type="ECO:0000256" key="1">
    <source>
        <dbReference type="ARBA" id="ARBA00004307"/>
    </source>
</evidence>
<evidence type="ECO:0000313" key="12">
    <source>
        <dbReference type="EMBL" id="ACM16486.1"/>
    </source>
</evidence>
<reference evidence="12" key="1">
    <citation type="submission" date="2008-12" db="EMBL/GenBank/DDBJ databases">
        <title>HIV-2 isolate NNVB-HIV-2 from India, partial genome.</title>
        <authorList>
            <person name="Desai A."/>
            <person name="Gurjar S.R."/>
            <person name="Mangaiarkarasi A."/>
            <person name="Ranga U."/>
            <person name="Ravi V."/>
        </authorList>
    </citation>
    <scope>NUCLEOTIDE SEQUENCE</scope>
    <source>
        <strain evidence="12">NNVB-HIV-2</strain>
    </source>
</reference>
<feature type="compositionally biased region" description="Basic residues" evidence="11">
    <location>
        <begin position="80"/>
        <end position="91"/>
    </location>
</feature>
<organismHost>
    <name type="scientific">Homo sapiens</name>
    <name type="common">Human</name>
    <dbReference type="NCBI Taxonomy" id="9606"/>
</organismHost>
<dbReference type="Gene3D" id="4.10.20.10">
    <property type="entry name" value="Tat domain"/>
    <property type="match status" value="1"/>
</dbReference>
<dbReference type="GO" id="GO:0044196">
    <property type="term" value="C:host cell nucleolus"/>
    <property type="evidence" value="ECO:0007669"/>
    <property type="project" value="UniProtKB-SubCell"/>
</dbReference>
<keyword evidence="9 10" id="KW-0804">Transcription</keyword>
<dbReference type="GO" id="GO:0050434">
    <property type="term" value="P:positive regulation of viral transcription"/>
    <property type="evidence" value="ECO:0007669"/>
    <property type="project" value="InterPro"/>
</dbReference>
<keyword evidence="5" id="KW-0945">Host-virus interaction</keyword>